<sequence length="258" mass="28833">MSIVRKTLFELDFSAVTQQQAVQTILQWANDDSVSPKRVVTPNVNLTVLQKRNPEFRRVLNESSLCLVDGKPIYWASHLFDVGLPEVVTGSDLVPALFAAHQANACGEKLRVFLLGAAEGVADKAARNIMEKYPAIYICGAYSPPFGFEHDPVECEKICQLIKSCNTCILIIGLGAPKQEFWADRHLDKTGAKVAICAGATIDFLAGEKSRAPAWMTKSGLEWMFRMLSEPKRLAKRYLKDGLALPGLFWAEYWRNRR</sequence>
<keyword evidence="4" id="KW-1185">Reference proteome</keyword>
<dbReference type="EMBL" id="JANKHG010000014">
    <property type="protein sequence ID" value="MCR2745915.1"/>
    <property type="molecule type" value="Genomic_DNA"/>
</dbReference>
<dbReference type="RefSeq" id="WP_257511143.1">
    <property type="nucleotide sequence ID" value="NZ_JANKHG010000014.1"/>
</dbReference>
<keyword evidence="2" id="KW-0808">Transferase</keyword>
<evidence type="ECO:0000256" key="2">
    <source>
        <dbReference type="ARBA" id="ARBA00022679"/>
    </source>
</evidence>
<gene>
    <name evidence="3" type="ORF">NSP04_04560</name>
</gene>
<dbReference type="PANTHER" id="PTHR34136">
    <property type="match status" value="1"/>
</dbReference>
<reference evidence="3" key="1">
    <citation type="submission" date="2022-07" db="EMBL/GenBank/DDBJ databases">
        <authorList>
            <person name="Xamxidin M."/>
        </authorList>
    </citation>
    <scope>NUCLEOTIDE SEQUENCE</scope>
    <source>
        <strain evidence="3">YS8-69</strain>
    </source>
</reference>
<dbReference type="NCBIfam" id="TIGR00696">
    <property type="entry name" value="wecG_tagA_cpsF"/>
    <property type="match status" value="1"/>
</dbReference>
<dbReference type="CDD" id="cd06533">
    <property type="entry name" value="Glyco_transf_WecG_TagA"/>
    <property type="match status" value="1"/>
</dbReference>
<accession>A0ABT1XF53</accession>
<evidence type="ECO:0000256" key="1">
    <source>
        <dbReference type="ARBA" id="ARBA00022676"/>
    </source>
</evidence>
<name>A0ABT1XF53_9BURK</name>
<evidence type="ECO:0000313" key="3">
    <source>
        <dbReference type="EMBL" id="MCR2745915.1"/>
    </source>
</evidence>
<comment type="caution">
    <text evidence="3">The sequence shown here is derived from an EMBL/GenBank/DDBJ whole genome shotgun (WGS) entry which is preliminary data.</text>
</comment>
<proteinExistence type="predicted"/>
<protein>
    <submittedName>
        <fullName evidence="3">WecB/TagA/CpsF family glycosyltransferase</fullName>
    </submittedName>
</protein>
<dbReference type="Proteomes" id="UP001165267">
    <property type="component" value="Unassembled WGS sequence"/>
</dbReference>
<dbReference type="Pfam" id="PF03808">
    <property type="entry name" value="Glyco_tran_WecG"/>
    <property type="match status" value="1"/>
</dbReference>
<evidence type="ECO:0000313" key="4">
    <source>
        <dbReference type="Proteomes" id="UP001165267"/>
    </source>
</evidence>
<organism evidence="3 4">
    <name type="scientific">Limnobacter parvus</name>
    <dbReference type="NCBI Taxonomy" id="2939690"/>
    <lineage>
        <taxon>Bacteria</taxon>
        <taxon>Pseudomonadati</taxon>
        <taxon>Pseudomonadota</taxon>
        <taxon>Betaproteobacteria</taxon>
        <taxon>Burkholderiales</taxon>
        <taxon>Burkholderiaceae</taxon>
        <taxon>Limnobacter</taxon>
    </lineage>
</organism>
<dbReference type="InterPro" id="IPR004629">
    <property type="entry name" value="WecG_TagA_CpsF"/>
</dbReference>
<dbReference type="PANTHER" id="PTHR34136:SF1">
    <property type="entry name" value="UDP-N-ACETYL-D-MANNOSAMINURONIC ACID TRANSFERASE"/>
    <property type="match status" value="1"/>
</dbReference>
<keyword evidence="1" id="KW-0328">Glycosyltransferase</keyword>